<dbReference type="Pfam" id="PF02321">
    <property type="entry name" value="OEP"/>
    <property type="match status" value="2"/>
</dbReference>
<organism evidence="7">
    <name type="scientific">bioreactor metagenome</name>
    <dbReference type="NCBI Taxonomy" id="1076179"/>
    <lineage>
        <taxon>unclassified sequences</taxon>
        <taxon>metagenomes</taxon>
        <taxon>ecological metagenomes</taxon>
    </lineage>
</organism>
<evidence type="ECO:0000313" key="7">
    <source>
        <dbReference type="EMBL" id="MPL72536.1"/>
    </source>
</evidence>
<dbReference type="SUPFAM" id="SSF56954">
    <property type="entry name" value="Outer membrane efflux proteins (OEP)"/>
    <property type="match status" value="1"/>
</dbReference>
<keyword evidence="5" id="KW-0472">Membrane</keyword>
<keyword evidence="4" id="KW-0812">Transmembrane</keyword>
<evidence type="ECO:0000256" key="3">
    <source>
        <dbReference type="ARBA" id="ARBA00022452"/>
    </source>
</evidence>
<evidence type="ECO:0000256" key="6">
    <source>
        <dbReference type="ARBA" id="ARBA00023237"/>
    </source>
</evidence>
<dbReference type="GO" id="GO:0015562">
    <property type="term" value="F:efflux transmembrane transporter activity"/>
    <property type="evidence" value="ECO:0007669"/>
    <property type="project" value="InterPro"/>
</dbReference>
<dbReference type="PANTHER" id="PTHR30026:SF20">
    <property type="entry name" value="OUTER MEMBRANE PROTEIN TOLC"/>
    <property type="match status" value="1"/>
</dbReference>
<keyword evidence="6" id="KW-0998">Cell outer membrane</keyword>
<gene>
    <name evidence="7" type="primary">tolC_2</name>
    <name evidence="7" type="ORF">SDC9_18321</name>
</gene>
<dbReference type="InterPro" id="IPR003423">
    <property type="entry name" value="OMP_efflux"/>
</dbReference>
<keyword evidence="2" id="KW-0813">Transport</keyword>
<keyword evidence="3" id="KW-1134">Transmembrane beta strand</keyword>
<dbReference type="PANTHER" id="PTHR30026">
    <property type="entry name" value="OUTER MEMBRANE PROTEIN TOLC"/>
    <property type="match status" value="1"/>
</dbReference>
<dbReference type="GO" id="GO:0009279">
    <property type="term" value="C:cell outer membrane"/>
    <property type="evidence" value="ECO:0007669"/>
    <property type="project" value="UniProtKB-SubCell"/>
</dbReference>
<dbReference type="AlphaFoldDB" id="A0A644TZW2"/>
<dbReference type="GO" id="GO:0015288">
    <property type="term" value="F:porin activity"/>
    <property type="evidence" value="ECO:0007669"/>
    <property type="project" value="TreeGrafter"/>
</dbReference>
<protein>
    <submittedName>
        <fullName evidence="7">Outer membrane protein TolC</fullName>
    </submittedName>
</protein>
<comment type="caution">
    <text evidence="7">The sequence shown here is derived from an EMBL/GenBank/DDBJ whole genome shotgun (WGS) entry which is preliminary data.</text>
</comment>
<evidence type="ECO:0000256" key="4">
    <source>
        <dbReference type="ARBA" id="ARBA00022692"/>
    </source>
</evidence>
<evidence type="ECO:0000256" key="2">
    <source>
        <dbReference type="ARBA" id="ARBA00022448"/>
    </source>
</evidence>
<name>A0A644TZW2_9ZZZZ</name>
<reference evidence="7" key="1">
    <citation type="submission" date="2019-08" db="EMBL/GenBank/DDBJ databases">
        <authorList>
            <person name="Kucharzyk K."/>
            <person name="Murdoch R.W."/>
            <person name="Higgins S."/>
            <person name="Loffler F."/>
        </authorList>
    </citation>
    <scope>NUCLEOTIDE SEQUENCE</scope>
</reference>
<dbReference type="EMBL" id="VSSQ01000066">
    <property type="protein sequence ID" value="MPL72536.1"/>
    <property type="molecule type" value="Genomic_DNA"/>
</dbReference>
<accession>A0A644TZW2</accession>
<evidence type="ECO:0000256" key="1">
    <source>
        <dbReference type="ARBA" id="ARBA00004442"/>
    </source>
</evidence>
<sequence length="440" mass="49963">MKSFLKLPVFILIFIPTVISAQQKLWSLEECIRYAWDNNLRIKQQELAVEQSENNLFQAKMNYLPSLNASLGHSMNWGRSVNMNDLQIIENKLSQSTNASASANISIFEGFVKNNDLKSKGVLREIARQEVGRIRNDISIEIARAYLQVLLAREILESANSSLENSAVQVERTRKFVDAGSQAYSALLEMEAQYASELVQQTNAQSQVSNALLTLRQLLDLPAEQSFDVSTPGENLNIGPFTAESPDQLFDASLDLPQIEVARLNKKNSELQLAIAKGQAYPSLTFRAGYGSYYADSRDESFFDQFNENRNPSISFGINIPIFNSWRTNTAIKNAKLGVRNSEIETRSREQLLYKEIQQSVNDANSYFARYKATERNVKAMEESFRYVQQKFDVGVLNATDYSVAKNNLFKSKSDFLQAKYQFIFQQKIIDFYKGNPITL</sequence>
<dbReference type="GO" id="GO:1990281">
    <property type="term" value="C:efflux pump complex"/>
    <property type="evidence" value="ECO:0007669"/>
    <property type="project" value="TreeGrafter"/>
</dbReference>
<proteinExistence type="predicted"/>
<evidence type="ECO:0000256" key="5">
    <source>
        <dbReference type="ARBA" id="ARBA00023136"/>
    </source>
</evidence>
<dbReference type="Gene3D" id="1.20.1600.10">
    <property type="entry name" value="Outer membrane efflux proteins (OEP)"/>
    <property type="match status" value="1"/>
</dbReference>
<comment type="subcellular location">
    <subcellularLocation>
        <location evidence="1">Cell outer membrane</location>
    </subcellularLocation>
</comment>
<dbReference type="InterPro" id="IPR051906">
    <property type="entry name" value="TolC-like"/>
</dbReference>